<dbReference type="Proteomes" id="UP000304914">
    <property type="component" value="Chromosome"/>
</dbReference>
<keyword evidence="6" id="KW-0133">Cell shape</keyword>
<dbReference type="Gene3D" id="3.40.630.30">
    <property type="match status" value="2"/>
</dbReference>
<dbReference type="EC" id="2.3.2.17" evidence="2"/>
<dbReference type="GO" id="GO:0009252">
    <property type="term" value="P:peptidoglycan biosynthetic process"/>
    <property type="evidence" value="ECO:0007669"/>
    <property type="project" value="UniProtKB-KW"/>
</dbReference>
<dbReference type="AlphaFoldDB" id="A0A4U9Y013"/>
<name>A0A4U9Y013_9STRE</name>
<dbReference type="InterPro" id="IPR050644">
    <property type="entry name" value="PG_Glycine_Bridge_Synth"/>
</dbReference>
<evidence type="ECO:0000256" key="11">
    <source>
        <dbReference type="ARBA" id="ARBA00032233"/>
    </source>
</evidence>
<proteinExistence type="inferred from homology"/>
<evidence type="ECO:0000256" key="4">
    <source>
        <dbReference type="ARBA" id="ARBA00022490"/>
    </source>
</evidence>
<dbReference type="PROSITE" id="PS51191">
    <property type="entry name" value="FEMABX"/>
    <property type="match status" value="1"/>
</dbReference>
<dbReference type="STRING" id="873448.STRPO_0675"/>
<dbReference type="PANTHER" id="PTHR36174">
    <property type="entry name" value="LIPID II:GLYCINE GLYCYLTRANSFERASE"/>
    <property type="match status" value="1"/>
</dbReference>
<evidence type="ECO:0000256" key="3">
    <source>
        <dbReference type="ARBA" id="ARBA00016236"/>
    </source>
</evidence>
<dbReference type="GO" id="GO:0071555">
    <property type="term" value="P:cell wall organization"/>
    <property type="evidence" value="ECO:0007669"/>
    <property type="project" value="UniProtKB-KW"/>
</dbReference>
<dbReference type="SUPFAM" id="SSF46589">
    <property type="entry name" value="tRNA-binding arm"/>
    <property type="match status" value="1"/>
</dbReference>
<organism evidence="13 14">
    <name type="scientific">Streptococcus pseudoporcinus</name>
    <dbReference type="NCBI Taxonomy" id="361101"/>
    <lineage>
        <taxon>Bacteria</taxon>
        <taxon>Bacillati</taxon>
        <taxon>Bacillota</taxon>
        <taxon>Bacilli</taxon>
        <taxon>Lactobacillales</taxon>
        <taxon>Streptococcaceae</taxon>
        <taxon>Streptococcus</taxon>
    </lineage>
</organism>
<evidence type="ECO:0000256" key="1">
    <source>
        <dbReference type="ARBA" id="ARBA00009943"/>
    </source>
</evidence>
<keyword evidence="5 13" id="KW-0808">Transferase</keyword>
<dbReference type="Gene3D" id="1.20.58.90">
    <property type="match status" value="1"/>
</dbReference>
<dbReference type="Pfam" id="PF02388">
    <property type="entry name" value="FemAB"/>
    <property type="match status" value="1"/>
</dbReference>
<evidence type="ECO:0000313" key="13">
    <source>
        <dbReference type="EMBL" id="VTS18411.1"/>
    </source>
</evidence>
<keyword evidence="9" id="KW-0961">Cell wall biogenesis/degradation</keyword>
<dbReference type="GO" id="GO:0016755">
    <property type="term" value="F:aminoacyltransferase activity"/>
    <property type="evidence" value="ECO:0007669"/>
    <property type="project" value="InterPro"/>
</dbReference>
<sequence>MPLVTLTEAAFEAFASTVKERYFEQSTNMNTLLKKRGYTTELKGFEDKQGKLQVAALIFSTPVAGGIHMEIHYGPLFLDESYLVHFLKELKKDAKANKVIEFVVKPYAHYQVFDDHGNPQTTVDQDHIDLLTHIGFEHTKPKVGYTSHDWHYVKDLTGITEKTLINSFSKKGKPLVKKAKTFGIKVKALTKDELPLFKAVTSSTSDRREYDDKPLEYYEYFYDSFKDKAQFLVATLNFKDYYANLEKDQATLRAKLDKLENDLIKNPKSEKKQNQHREFSSQFQTFEVRKAEAQELITKYGDQDVILAGALFVFTQQEVTYFFSGSYSEFNKFYAPTILQEYVMLEAIKRGIKRYNLLGISGYFDGSDGVLGFKQNFKGHVECTVGTFTYYPNPVKHKLIKSIKKLLKRY</sequence>
<evidence type="ECO:0000256" key="5">
    <source>
        <dbReference type="ARBA" id="ARBA00022679"/>
    </source>
</evidence>
<dbReference type="PANTHER" id="PTHR36174:SF2">
    <property type="entry name" value="AMINOACYLTRANSFERASE FEMA"/>
    <property type="match status" value="1"/>
</dbReference>
<evidence type="ECO:0000256" key="12">
    <source>
        <dbReference type="ARBA" id="ARBA00047483"/>
    </source>
</evidence>
<dbReference type="InterPro" id="IPR003447">
    <property type="entry name" value="FEMABX"/>
</dbReference>
<keyword evidence="4" id="KW-0963">Cytoplasm</keyword>
<gene>
    <name evidence="13" type="primary">murN</name>
    <name evidence="13" type="ORF">NCTC5385_00788</name>
</gene>
<evidence type="ECO:0000256" key="6">
    <source>
        <dbReference type="ARBA" id="ARBA00022960"/>
    </source>
</evidence>
<evidence type="ECO:0000256" key="8">
    <source>
        <dbReference type="ARBA" id="ARBA00023315"/>
    </source>
</evidence>
<evidence type="ECO:0000256" key="7">
    <source>
        <dbReference type="ARBA" id="ARBA00022984"/>
    </source>
</evidence>
<dbReference type="EMBL" id="LR594035">
    <property type="protein sequence ID" value="VTS18411.1"/>
    <property type="molecule type" value="Genomic_DNA"/>
</dbReference>
<evidence type="ECO:0000256" key="10">
    <source>
        <dbReference type="ARBA" id="ARBA00030706"/>
    </source>
</evidence>
<keyword evidence="8 13" id="KW-0012">Acyltransferase</keyword>
<reference evidence="13 14" key="1">
    <citation type="submission" date="2019-05" db="EMBL/GenBank/DDBJ databases">
        <authorList>
            <consortium name="Pathogen Informatics"/>
        </authorList>
    </citation>
    <scope>NUCLEOTIDE SEQUENCE [LARGE SCALE GENOMIC DNA]</scope>
    <source>
        <strain evidence="13 14">NCTC5385</strain>
    </source>
</reference>
<evidence type="ECO:0000313" key="14">
    <source>
        <dbReference type="Proteomes" id="UP000304914"/>
    </source>
</evidence>
<dbReference type="InterPro" id="IPR010978">
    <property type="entry name" value="tRNA-bd_arm"/>
</dbReference>
<keyword evidence="7" id="KW-0573">Peptidoglycan synthesis</keyword>
<comment type="catalytic activity">
    <reaction evidence="12">
        <text>beta-D-GlcNAc-(1-&gt;4)-Mur2Ac(oyl-L-Ala-D-isoglutaminyl-L-Lys-(N(6)-Gly)-D-Ala-D-Ala)-di-trans,octa-cis-undecaprenyl diphosphate + 2 glycyl-tRNA(Gly) = MurNAc-L-Ala-D-isoglutaminyl-L-Lys-(N(6)-tri-Gly)-D-Ala-D-Ala-diphospho-di-trans,octa-cis-undecaprenyl-GlcNAc + 2 tRNA(Gly) + 2 H(+)</text>
        <dbReference type="Rhea" id="RHEA:30439"/>
        <dbReference type="Rhea" id="RHEA-COMP:9664"/>
        <dbReference type="Rhea" id="RHEA-COMP:9683"/>
        <dbReference type="ChEBI" id="CHEBI:15378"/>
        <dbReference type="ChEBI" id="CHEBI:62234"/>
        <dbReference type="ChEBI" id="CHEBI:62235"/>
        <dbReference type="ChEBI" id="CHEBI:78442"/>
        <dbReference type="ChEBI" id="CHEBI:78522"/>
        <dbReference type="EC" id="2.3.2.17"/>
    </reaction>
</comment>
<accession>A0A4U9Y013</accession>
<dbReference type="GO" id="GO:0008360">
    <property type="term" value="P:regulation of cell shape"/>
    <property type="evidence" value="ECO:0007669"/>
    <property type="project" value="UniProtKB-KW"/>
</dbReference>
<dbReference type="InterPro" id="IPR016181">
    <property type="entry name" value="Acyl_CoA_acyltransferase"/>
</dbReference>
<dbReference type="RefSeq" id="WP_138068259.1">
    <property type="nucleotide sequence ID" value="NZ_LR594035.1"/>
</dbReference>
<protein>
    <recommendedName>
        <fullName evidence="3">Aminoacyltransferase FemA</fullName>
        <ecNumber evidence="2">2.3.2.17</ecNumber>
    </recommendedName>
    <alternativeName>
        <fullName evidence="11">Factor essential for expression of methicillin resistance A</fullName>
    </alternativeName>
    <alternativeName>
        <fullName evidence="10">N-acetylmuramoyl-L-alanyl-D-glutamyl-L-lysyl-(N6-glycyl)-D-alanyl-D-alanine-diphosphoundecaprenyl-N-acetylglucosamine:glycine glycyltransferase</fullName>
    </alternativeName>
</protein>
<dbReference type="SUPFAM" id="SSF55729">
    <property type="entry name" value="Acyl-CoA N-acyltransferases (Nat)"/>
    <property type="match status" value="2"/>
</dbReference>
<comment type="similarity">
    <text evidence="1">Belongs to the FemABX family.</text>
</comment>
<dbReference type="GO" id="GO:0000166">
    <property type="term" value="F:nucleotide binding"/>
    <property type="evidence" value="ECO:0007669"/>
    <property type="project" value="InterPro"/>
</dbReference>
<evidence type="ECO:0000256" key="9">
    <source>
        <dbReference type="ARBA" id="ARBA00023316"/>
    </source>
</evidence>
<evidence type="ECO:0000256" key="2">
    <source>
        <dbReference type="ARBA" id="ARBA00012466"/>
    </source>
</evidence>